<gene>
    <name evidence="1" type="ORF">IWW38_004018</name>
</gene>
<organism evidence="1 2">
    <name type="scientific">Coemansia aciculifera</name>
    <dbReference type="NCBI Taxonomy" id="417176"/>
    <lineage>
        <taxon>Eukaryota</taxon>
        <taxon>Fungi</taxon>
        <taxon>Fungi incertae sedis</taxon>
        <taxon>Zoopagomycota</taxon>
        <taxon>Kickxellomycotina</taxon>
        <taxon>Kickxellomycetes</taxon>
        <taxon>Kickxellales</taxon>
        <taxon>Kickxellaceae</taxon>
        <taxon>Coemansia</taxon>
    </lineage>
</organism>
<evidence type="ECO:0000313" key="1">
    <source>
        <dbReference type="EMBL" id="KAJ2890653.1"/>
    </source>
</evidence>
<proteinExistence type="predicted"/>
<feature type="non-terminal residue" evidence="1">
    <location>
        <position position="1"/>
    </location>
</feature>
<protein>
    <submittedName>
        <fullName evidence="1">Uncharacterized protein</fullName>
    </submittedName>
</protein>
<dbReference type="EMBL" id="JANBVB010001266">
    <property type="protein sequence ID" value="KAJ2890653.1"/>
    <property type="molecule type" value="Genomic_DNA"/>
</dbReference>
<accession>A0ACC1LZR1</accession>
<keyword evidence="2" id="KW-1185">Reference proteome</keyword>
<dbReference type="Proteomes" id="UP001139981">
    <property type="component" value="Unassembled WGS sequence"/>
</dbReference>
<name>A0ACC1LZR1_9FUNG</name>
<evidence type="ECO:0000313" key="2">
    <source>
        <dbReference type="Proteomes" id="UP001139981"/>
    </source>
</evidence>
<comment type="caution">
    <text evidence="1">The sequence shown here is derived from an EMBL/GenBank/DDBJ whole genome shotgun (WGS) entry which is preliminary data.</text>
</comment>
<feature type="non-terminal residue" evidence="1">
    <location>
        <position position="172"/>
    </location>
</feature>
<sequence length="172" mass="19239">NDVLEFWNNHFNPSSVPTYTRVDVQMWSTKIWKPTINELKQYSAKTLGLFGCLHSEGNDVLNIGKVDEFIKSEIAARNGKANDTDDGANSLVEALKKASLSESEASYMVGESEERAIHTVTALELAIKDCATFGDYSHISQTNFATIGMSKTPDGMWLLEDYKQFQAMQQLF</sequence>
<reference evidence="1" key="1">
    <citation type="submission" date="2022-07" db="EMBL/GenBank/DDBJ databases">
        <title>Phylogenomic reconstructions and comparative analyses of Kickxellomycotina fungi.</title>
        <authorList>
            <person name="Reynolds N.K."/>
            <person name="Stajich J.E."/>
            <person name="Barry K."/>
            <person name="Grigoriev I.V."/>
            <person name="Crous P."/>
            <person name="Smith M.E."/>
        </authorList>
    </citation>
    <scope>NUCLEOTIDE SEQUENCE</scope>
    <source>
        <strain evidence="1">CBS 190363</strain>
    </source>
</reference>